<comment type="caution">
    <text evidence="3">The sequence shown here is derived from an EMBL/GenBank/DDBJ whole genome shotgun (WGS) entry which is preliminary data.</text>
</comment>
<accession>A0A3S0KNV1</accession>
<name>A0A3S0KNV1_9BACI</name>
<dbReference type="InterPro" id="IPR001633">
    <property type="entry name" value="EAL_dom"/>
</dbReference>
<dbReference type="InterPro" id="IPR035919">
    <property type="entry name" value="EAL_sf"/>
</dbReference>
<dbReference type="SMART" id="SM00052">
    <property type="entry name" value="EAL"/>
    <property type="match status" value="1"/>
</dbReference>
<evidence type="ECO:0000259" key="2">
    <source>
        <dbReference type="PROSITE" id="PS51833"/>
    </source>
</evidence>
<dbReference type="PANTHER" id="PTHR33525">
    <property type="match status" value="1"/>
</dbReference>
<dbReference type="InterPro" id="IPR014408">
    <property type="entry name" value="dGMP_Pdiesterase_EAL/HD-GYP"/>
</dbReference>
<sequence>MEVFVAKQPIFTREQEVYAYELLYRSSTENSFPDIDGDQATADVIINSFLNIGIEELSNGKPCFINFTEKLLQLRLPTFFTPREIVVEILESIEPSEELVGICRELKQLGYQVALDDVVLNEKNPYSYQLFQCADMIKVDFLSTPKKTRKRIEKMAKENSIKLVAEKLETKEALTEAKRSGYDHFQGYYLAQPEILSTYDVPAYFYFDYKNIEELAMTESNMDTITELIEKDLSLSYKLLKLVNSPFNRTRQKIYSVKQAVMLLGLIEIKKWLYIFSVRNKVQKGTELSKDVVQLSLTRAKMCESIERIANYKTAPSASFTLGMFSIMDKLTGVPMEKIISELPFEEELRDALTGVQNSLKDVLDLVTAVEKAQWGIIRKKCAVLSIEEKELFKIYAESLSWSNQLMEAERLQII</sequence>
<evidence type="ECO:0000313" key="3">
    <source>
        <dbReference type="EMBL" id="RTR31040.1"/>
    </source>
</evidence>
<dbReference type="SUPFAM" id="SSF109604">
    <property type="entry name" value="HD-domain/PDEase-like"/>
    <property type="match status" value="1"/>
</dbReference>
<dbReference type="PIRSF" id="PIRSF003180">
    <property type="entry name" value="DiGMPpdiest_YuxH"/>
    <property type="match status" value="1"/>
</dbReference>
<dbReference type="Proteomes" id="UP000271374">
    <property type="component" value="Unassembled WGS sequence"/>
</dbReference>
<dbReference type="Gene3D" id="1.10.3210.10">
    <property type="entry name" value="Hypothetical protein af1432"/>
    <property type="match status" value="1"/>
</dbReference>
<dbReference type="Pfam" id="PF00563">
    <property type="entry name" value="EAL"/>
    <property type="match status" value="1"/>
</dbReference>
<dbReference type="Gene3D" id="3.20.20.450">
    <property type="entry name" value="EAL domain"/>
    <property type="match status" value="1"/>
</dbReference>
<dbReference type="AlphaFoldDB" id="A0A3S0KNV1"/>
<protein>
    <submittedName>
        <fullName evidence="3">HDOD domain-containing protein</fullName>
    </submittedName>
</protein>
<dbReference type="PROSITE" id="PS51833">
    <property type="entry name" value="HDOD"/>
    <property type="match status" value="1"/>
</dbReference>
<dbReference type="EMBL" id="RXNT01000009">
    <property type="protein sequence ID" value="RTR31040.1"/>
    <property type="molecule type" value="Genomic_DNA"/>
</dbReference>
<evidence type="ECO:0000259" key="1">
    <source>
        <dbReference type="PROSITE" id="PS50883"/>
    </source>
</evidence>
<proteinExistence type="predicted"/>
<dbReference type="SUPFAM" id="SSF141868">
    <property type="entry name" value="EAL domain-like"/>
    <property type="match status" value="1"/>
</dbReference>
<gene>
    <name evidence="3" type="ORF">EKG37_12110</name>
</gene>
<dbReference type="InterPro" id="IPR013976">
    <property type="entry name" value="HDOD"/>
</dbReference>
<dbReference type="Pfam" id="PF08668">
    <property type="entry name" value="HDOD"/>
    <property type="match status" value="1"/>
</dbReference>
<feature type="domain" description="HDOD" evidence="2">
    <location>
        <begin position="201"/>
        <end position="391"/>
    </location>
</feature>
<feature type="domain" description="EAL" evidence="1">
    <location>
        <begin position="1"/>
        <end position="207"/>
    </location>
</feature>
<dbReference type="PANTHER" id="PTHR33525:SF4">
    <property type="entry name" value="CYCLIC DI-GMP PHOSPHODIESTERASE CDGJ"/>
    <property type="match status" value="1"/>
</dbReference>
<reference evidence="3 4" key="1">
    <citation type="submission" date="2018-12" db="EMBL/GenBank/DDBJ databases">
        <title>Bacillus yapensis draft genome sequence.</title>
        <authorList>
            <person name="Yu L."/>
            <person name="Xu X."/>
            <person name="Tang X."/>
        </authorList>
    </citation>
    <scope>NUCLEOTIDE SEQUENCE [LARGE SCALE GENOMIC DNA]</scope>
    <source>
        <strain evidence="3 4">XXST-01</strain>
    </source>
</reference>
<dbReference type="PROSITE" id="PS50883">
    <property type="entry name" value="EAL"/>
    <property type="match status" value="1"/>
</dbReference>
<organism evidence="3 4">
    <name type="scientific">Bacillus yapensis</name>
    <dbReference type="NCBI Taxonomy" id="2492960"/>
    <lineage>
        <taxon>Bacteria</taxon>
        <taxon>Bacillati</taxon>
        <taxon>Bacillota</taxon>
        <taxon>Bacilli</taxon>
        <taxon>Bacillales</taxon>
        <taxon>Bacillaceae</taxon>
        <taxon>Bacillus</taxon>
    </lineage>
</organism>
<keyword evidence="4" id="KW-1185">Reference proteome</keyword>
<dbReference type="OrthoDB" id="9804751at2"/>
<evidence type="ECO:0000313" key="4">
    <source>
        <dbReference type="Proteomes" id="UP000271374"/>
    </source>
</evidence>
<dbReference type="InterPro" id="IPR052340">
    <property type="entry name" value="RNase_Y/CdgJ"/>
</dbReference>